<evidence type="ECO:0000313" key="3">
    <source>
        <dbReference type="EMBL" id="CAB3715185.1"/>
    </source>
</evidence>
<gene>
    <name evidence="3" type="ORF">LMG3441_03382</name>
</gene>
<feature type="chain" id="PRO_5028830439" evidence="2">
    <location>
        <begin position="20"/>
        <end position="198"/>
    </location>
</feature>
<feature type="signal peptide" evidence="2">
    <location>
        <begin position="1"/>
        <end position="19"/>
    </location>
</feature>
<feature type="region of interest" description="Disordered" evidence="1">
    <location>
        <begin position="150"/>
        <end position="198"/>
    </location>
</feature>
<sequence length="198" mass="21093">MRRFMTGLWLGLLSAGSVAQPQPQTPAQVQAQPQTTHADATPRAPSTAEAAPAATAATPAAAAPITDHASLGRALLNAGPDARVRLDGSSRDHAAIFGTDDENEQALMDQERSLQTQRDQLRMLEKLLTERPAAADPHPPAMIPLNAGAPMNMPKLAPTPSGSQLDRTGSDTRRSVDEMQRRVNGLRRDADDLGNRGR</sequence>
<dbReference type="EMBL" id="CADIJQ010000005">
    <property type="protein sequence ID" value="CAB3715185.1"/>
    <property type="molecule type" value="Genomic_DNA"/>
</dbReference>
<protein>
    <submittedName>
        <fullName evidence="3">Uncharacterized protein</fullName>
    </submittedName>
</protein>
<organism evidence="3 4">
    <name type="scientific">Achromobacter kerstersii</name>
    <dbReference type="NCBI Taxonomy" id="1353890"/>
    <lineage>
        <taxon>Bacteria</taxon>
        <taxon>Pseudomonadati</taxon>
        <taxon>Pseudomonadota</taxon>
        <taxon>Betaproteobacteria</taxon>
        <taxon>Burkholderiales</taxon>
        <taxon>Alcaligenaceae</taxon>
        <taxon>Achromobacter</taxon>
    </lineage>
</organism>
<keyword evidence="2" id="KW-0732">Signal</keyword>
<dbReference type="RefSeq" id="WP_254600615.1">
    <property type="nucleotide sequence ID" value="NZ_CADIJQ010000005.1"/>
</dbReference>
<keyword evidence="4" id="KW-1185">Reference proteome</keyword>
<proteinExistence type="predicted"/>
<name>A0A6S7A5Z6_9BURK</name>
<evidence type="ECO:0000256" key="1">
    <source>
        <dbReference type="SAM" id="MobiDB-lite"/>
    </source>
</evidence>
<evidence type="ECO:0000313" key="4">
    <source>
        <dbReference type="Proteomes" id="UP000494269"/>
    </source>
</evidence>
<evidence type="ECO:0000256" key="2">
    <source>
        <dbReference type="SAM" id="SignalP"/>
    </source>
</evidence>
<reference evidence="3 4" key="1">
    <citation type="submission" date="2020-04" db="EMBL/GenBank/DDBJ databases">
        <authorList>
            <person name="De Canck E."/>
        </authorList>
    </citation>
    <scope>NUCLEOTIDE SEQUENCE [LARGE SCALE GENOMIC DNA]</scope>
    <source>
        <strain evidence="3 4">LMG 3441</strain>
    </source>
</reference>
<dbReference type="AlphaFoldDB" id="A0A6S7A5Z6"/>
<accession>A0A6S7A5Z6</accession>
<feature type="compositionally biased region" description="Basic and acidic residues" evidence="1">
    <location>
        <begin position="168"/>
        <end position="198"/>
    </location>
</feature>
<dbReference type="Proteomes" id="UP000494269">
    <property type="component" value="Unassembled WGS sequence"/>
</dbReference>
<feature type="region of interest" description="Disordered" evidence="1">
    <location>
        <begin position="18"/>
        <end position="62"/>
    </location>
</feature>